<proteinExistence type="predicted"/>
<dbReference type="AlphaFoldDB" id="A0AAW2UG98"/>
<accession>A0AAW2UG98</accession>
<gene>
    <name evidence="1" type="ORF">Sradi_1693300</name>
</gene>
<dbReference type="EMBL" id="JACGWJ010000006">
    <property type="protein sequence ID" value="KAL0414916.1"/>
    <property type="molecule type" value="Genomic_DNA"/>
</dbReference>
<organism evidence="1">
    <name type="scientific">Sesamum radiatum</name>
    <name type="common">Black benniseed</name>
    <dbReference type="NCBI Taxonomy" id="300843"/>
    <lineage>
        <taxon>Eukaryota</taxon>
        <taxon>Viridiplantae</taxon>
        <taxon>Streptophyta</taxon>
        <taxon>Embryophyta</taxon>
        <taxon>Tracheophyta</taxon>
        <taxon>Spermatophyta</taxon>
        <taxon>Magnoliopsida</taxon>
        <taxon>eudicotyledons</taxon>
        <taxon>Gunneridae</taxon>
        <taxon>Pentapetalae</taxon>
        <taxon>asterids</taxon>
        <taxon>lamiids</taxon>
        <taxon>Lamiales</taxon>
        <taxon>Pedaliaceae</taxon>
        <taxon>Sesamum</taxon>
    </lineage>
</organism>
<protein>
    <submittedName>
        <fullName evidence="1">Uncharacterized protein</fullName>
    </submittedName>
</protein>
<sequence length="108" mass="12381">MPMGQTRYYYLKTWTKNVNKAFVNMLYYQARKGYSQSDESMPNEVALEFAEGAVNVFPIATGTWISTRTNCGFCASVMKLFNEYCMMGCSHERLIRTVCMVQNPTGKE</sequence>
<name>A0AAW2UG98_SESRA</name>
<reference evidence="1" key="1">
    <citation type="submission" date="2020-06" db="EMBL/GenBank/DDBJ databases">
        <authorList>
            <person name="Li T."/>
            <person name="Hu X."/>
            <person name="Zhang T."/>
            <person name="Song X."/>
            <person name="Zhang H."/>
            <person name="Dai N."/>
            <person name="Sheng W."/>
            <person name="Hou X."/>
            <person name="Wei L."/>
        </authorList>
    </citation>
    <scope>NUCLEOTIDE SEQUENCE</scope>
    <source>
        <strain evidence="1">G02</strain>
        <tissue evidence="1">Leaf</tissue>
    </source>
</reference>
<evidence type="ECO:0000313" key="1">
    <source>
        <dbReference type="EMBL" id="KAL0414916.1"/>
    </source>
</evidence>
<reference evidence="1" key="2">
    <citation type="journal article" date="2024" name="Plant">
        <title>Genomic evolution and insights into agronomic trait innovations of Sesamum species.</title>
        <authorList>
            <person name="Miao H."/>
            <person name="Wang L."/>
            <person name="Qu L."/>
            <person name="Liu H."/>
            <person name="Sun Y."/>
            <person name="Le M."/>
            <person name="Wang Q."/>
            <person name="Wei S."/>
            <person name="Zheng Y."/>
            <person name="Lin W."/>
            <person name="Duan Y."/>
            <person name="Cao H."/>
            <person name="Xiong S."/>
            <person name="Wang X."/>
            <person name="Wei L."/>
            <person name="Li C."/>
            <person name="Ma Q."/>
            <person name="Ju M."/>
            <person name="Zhao R."/>
            <person name="Li G."/>
            <person name="Mu C."/>
            <person name="Tian Q."/>
            <person name="Mei H."/>
            <person name="Zhang T."/>
            <person name="Gao T."/>
            <person name="Zhang H."/>
        </authorList>
    </citation>
    <scope>NUCLEOTIDE SEQUENCE</scope>
    <source>
        <strain evidence="1">G02</strain>
    </source>
</reference>
<comment type="caution">
    <text evidence="1">The sequence shown here is derived from an EMBL/GenBank/DDBJ whole genome shotgun (WGS) entry which is preliminary data.</text>
</comment>